<evidence type="ECO:0000256" key="5">
    <source>
        <dbReference type="ARBA" id="ARBA00022692"/>
    </source>
</evidence>
<organism evidence="13 14">
    <name type="scientific">Xylanibacter ruminicola</name>
    <name type="common">Prevotella ruminicola</name>
    <dbReference type="NCBI Taxonomy" id="839"/>
    <lineage>
        <taxon>Bacteria</taxon>
        <taxon>Pseudomonadati</taxon>
        <taxon>Bacteroidota</taxon>
        <taxon>Bacteroidia</taxon>
        <taxon>Bacteroidales</taxon>
        <taxon>Prevotellaceae</taxon>
        <taxon>Xylanibacter</taxon>
    </lineage>
</organism>
<dbReference type="GO" id="GO:0005886">
    <property type="term" value="C:plasma membrane"/>
    <property type="evidence" value="ECO:0007669"/>
    <property type="project" value="UniProtKB-SubCell"/>
</dbReference>
<evidence type="ECO:0000256" key="1">
    <source>
        <dbReference type="ARBA" id="ARBA00004651"/>
    </source>
</evidence>
<dbReference type="Proteomes" id="UP000182257">
    <property type="component" value="Unassembled WGS sequence"/>
</dbReference>
<dbReference type="GO" id="GO:0015293">
    <property type="term" value="F:symporter activity"/>
    <property type="evidence" value="ECO:0007669"/>
    <property type="project" value="TreeGrafter"/>
</dbReference>
<dbReference type="EMBL" id="FNRF01000007">
    <property type="protein sequence ID" value="SEA91523.1"/>
    <property type="molecule type" value="Genomic_DNA"/>
</dbReference>
<gene>
    <name evidence="13" type="ORF">SAMN05216462_3084</name>
</gene>
<dbReference type="Pfam" id="PF00474">
    <property type="entry name" value="SSF"/>
    <property type="match status" value="1"/>
</dbReference>
<feature type="transmembrane region" description="Helical" evidence="12">
    <location>
        <begin position="120"/>
        <end position="146"/>
    </location>
</feature>
<keyword evidence="9 12" id="KW-0472">Membrane</keyword>
<name>A0A1H4F2M9_XYLRU</name>
<feature type="transmembrane region" description="Helical" evidence="12">
    <location>
        <begin position="318"/>
        <end position="341"/>
    </location>
</feature>
<evidence type="ECO:0000256" key="6">
    <source>
        <dbReference type="ARBA" id="ARBA00022989"/>
    </source>
</evidence>
<dbReference type="GO" id="GO:0006814">
    <property type="term" value="P:sodium ion transport"/>
    <property type="evidence" value="ECO:0007669"/>
    <property type="project" value="UniProtKB-KW"/>
</dbReference>
<feature type="transmembrane region" description="Helical" evidence="12">
    <location>
        <begin position="235"/>
        <end position="252"/>
    </location>
</feature>
<keyword evidence="4" id="KW-1003">Cell membrane</keyword>
<keyword evidence="6 12" id="KW-1133">Transmembrane helix</keyword>
<dbReference type="PANTHER" id="PTHR42985:SF47">
    <property type="entry name" value="INTEGRAL MEMBRANE TRANSPORT PROTEIN"/>
    <property type="match status" value="1"/>
</dbReference>
<dbReference type="InterPro" id="IPR001734">
    <property type="entry name" value="Na/solute_symporter"/>
</dbReference>
<evidence type="ECO:0000256" key="9">
    <source>
        <dbReference type="ARBA" id="ARBA00023136"/>
    </source>
</evidence>
<feature type="transmembrane region" description="Helical" evidence="12">
    <location>
        <begin position="386"/>
        <end position="406"/>
    </location>
</feature>
<keyword evidence="5 12" id="KW-0812">Transmembrane</keyword>
<dbReference type="PANTHER" id="PTHR42985">
    <property type="entry name" value="SODIUM-COUPLED MONOCARBOXYLATE TRANSPORTER"/>
    <property type="match status" value="1"/>
</dbReference>
<sequence length="481" mass="53313">MHTIMWMIAIILGYFAVLFAISRLTARRATNDTFFRGNRQSPWYMVAFGMVGASISGVTFVSVPGMVTSIDMTYMQTCLGFILGYFAVAFILLPLYYRLNLTTIYSYLGKRLGPRAYKTGASFFLLSKMTGAVVRFYVVCMILQQFVFDEMGIPFVLTVSAMVTLIWLYTRGGGIKTLVWTDTFQTICLFSALLLIIYKVVGELGMTIPEAVSAIAADEHSRMFVMDDWVSKQNFWKQFLSGVFIVIVMTGLDQDMMQKNLTCKTLKEAQKDMCTYGVAFVPANLLFLSLGVLLVMLGETGVSDTLLPGFVQRSGLSVLIPFTIGIVAASFSSADSALTSLTTSYCVDIRGRVGDEQLRKRAHLGISILFVVMILLFRLLNSTSVIDAIYTICGYTYGPLLGLFAFGMLTKRMPRDRYVPYICIASPLLCYAIDAITWHLAGYRFGYELLMMNGTLTFLALFVSSSANPPGTPSAECQTVS</sequence>
<accession>A0A1H4F2M9</accession>
<feature type="transmembrane region" description="Helical" evidence="12">
    <location>
        <begin position="177"/>
        <end position="198"/>
    </location>
</feature>
<evidence type="ECO:0000256" key="10">
    <source>
        <dbReference type="ARBA" id="ARBA00023201"/>
    </source>
</evidence>
<feature type="transmembrane region" description="Helical" evidence="12">
    <location>
        <begin position="152"/>
        <end position="170"/>
    </location>
</feature>
<dbReference type="Gene3D" id="1.20.1730.10">
    <property type="entry name" value="Sodium/glucose cotransporter"/>
    <property type="match status" value="1"/>
</dbReference>
<evidence type="ECO:0000256" key="8">
    <source>
        <dbReference type="ARBA" id="ARBA00023065"/>
    </source>
</evidence>
<proteinExistence type="inferred from homology"/>
<feature type="transmembrane region" description="Helical" evidence="12">
    <location>
        <begin position="273"/>
        <end position="298"/>
    </location>
</feature>
<keyword evidence="7" id="KW-0915">Sodium</keyword>
<feature type="transmembrane region" description="Helical" evidence="12">
    <location>
        <begin position="43"/>
        <end position="67"/>
    </location>
</feature>
<dbReference type="InterPro" id="IPR038377">
    <property type="entry name" value="Na/Glc_symporter_sf"/>
</dbReference>
<evidence type="ECO:0000256" key="12">
    <source>
        <dbReference type="SAM" id="Phobius"/>
    </source>
</evidence>
<reference evidence="13 14" key="1">
    <citation type="submission" date="2016-10" db="EMBL/GenBank/DDBJ databases">
        <authorList>
            <person name="de Groot N.N."/>
        </authorList>
    </citation>
    <scope>NUCLEOTIDE SEQUENCE [LARGE SCALE GENOMIC DNA]</scope>
    <source>
        <strain evidence="13 14">D31d</strain>
    </source>
</reference>
<dbReference type="PROSITE" id="PS50283">
    <property type="entry name" value="NA_SOLUT_SYMP_3"/>
    <property type="match status" value="1"/>
</dbReference>
<keyword evidence="8" id="KW-0406">Ion transport</keyword>
<evidence type="ECO:0000256" key="11">
    <source>
        <dbReference type="RuleBase" id="RU362091"/>
    </source>
</evidence>
<evidence type="ECO:0000256" key="7">
    <source>
        <dbReference type="ARBA" id="ARBA00023053"/>
    </source>
</evidence>
<feature type="transmembrane region" description="Helical" evidence="12">
    <location>
        <begin position="6"/>
        <end position="22"/>
    </location>
</feature>
<dbReference type="CDD" id="cd10326">
    <property type="entry name" value="SLC5sbd_NIS-like"/>
    <property type="match status" value="1"/>
</dbReference>
<evidence type="ECO:0000256" key="4">
    <source>
        <dbReference type="ARBA" id="ARBA00022475"/>
    </source>
</evidence>
<evidence type="ECO:0000313" key="14">
    <source>
        <dbReference type="Proteomes" id="UP000182257"/>
    </source>
</evidence>
<evidence type="ECO:0000256" key="2">
    <source>
        <dbReference type="ARBA" id="ARBA00006434"/>
    </source>
</evidence>
<comment type="similarity">
    <text evidence="2 11">Belongs to the sodium:solute symporter (SSF) (TC 2.A.21) family.</text>
</comment>
<keyword evidence="10" id="KW-0739">Sodium transport</keyword>
<dbReference type="InterPro" id="IPR051163">
    <property type="entry name" value="Sodium:Solute_Symporter_SSF"/>
</dbReference>
<feature type="transmembrane region" description="Helical" evidence="12">
    <location>
        <begin position="362"/>
        <end position="380"/>
    </location>
</feature>
<dbReference type="AlphaFoldDB" id="A0A1H4F2M9"/>
<comment type="subcellular location">
    <subcellularLocation>
        <location evidence="1">Cell membrane</location>
        <topology evidence="1">Multi-pass membrane protein</topology>
    </subcellularLocation>
</comment>
<feature type="transmembrane region" description="Helical" evidence="12">
    <location>
        <begin position="79"/>
        <end position="99"/>
    </location>
</feature>
<protein>
    <submittedName>
        <fullName evidence="13">Na+/proline symporter</fullName>
    </submittedName>
</protein>
<evidence type="ECO:0000256" key="3">
    <source>
        <dbReference type="ARBA" id="ARBA00022448"/>
    </source>
</evidence>
<keyword evidence="3" id="KW-0813">Transport</keyword>
<feature type="transmembrane region" description="Helical" evidence="12">
    <location>
        <begin position="418"/>
        <end position="439"/>
    </location>
</feature>
<evidence type="ECO:0000313" key="13">
    <source>
        <dbReference type="EMBL" id="SEA91523.1"/>
    </source>
</evidence>